<dbReference type="AlphaFoldDB" id="A0A2K0XHT4"/>
<accession>A0A2K0XHT4</accession>
<feature type="signal peptide" evidence="1">
    <location>
        <begin position="1"/>
        <end position="21"/>
    </location>
</feature>
<name>A0A2K0XHT4_9BACT</name>
<protein>
    <recommendedName>
        <fullName evidence="4">Lipocalin-like domain-containing protein</fullName>
    </recommendedName>
</protein>
<dbReference type="RefSeq" id="WP_103003506.1">
    <property type="nucleotide sequence ID" value="NZ_JBETXH010000001.1"/>
</dbReference>
<dbReference type="Proteomes" id="UP000236634">
    <property type="component" value="Unassembled WGS sequence"/>
</dbReference>
<organism evidence="2 3">
    <name type="scientific">Hoylesella timonensis</name>
    <dbReference type="NCBI Taxonomy" id="386414"/>
    <lineage>
        <taxon>Bacteria</taxon>
        <taxon>Pseudomonadati</taxon>
        <taxon>Bacteroidota</taxon>
        <taxon>Bacteroidia</taxon>
        <taxon>Bacteroidales</taxon>
        <taxon>Prevotellaceae</taxon>
        <taxon>Hoylesella</taxon>
    </lineage>
</organism>
<proteinExistence type="predicted"/>
<sequence>MNKLKLFIAGIMMCLATTGSAQTKASTQQNYYLYASIEVRWADKVTGEQCFVILMSPGENGQQRPSIMKNKEGKAVVVRNMMEGLAYLEVQGWEMLEPRTNVGKWIVRRKVSFEELNKLVKENTTYEEVTPKVQLSLNEQTLKIDYK</sequence>
<evidence type="ECO:0008006" key="4">
    <source>
        <dbReference type="Google" id="ProtNLM"/>
    </source>
</evidence>
<evidence type="ECO:0000313" key="2">
    <source>
        <dbReference type="EMBL" id="PNP94085.1"/>
    </source>
</evidence>
<keyword evidence="1" id="KW-0732">Signal</keyword>
<reference evidence="2 3" key="1">
    <citation type="submission" date="2017-03" db="EMBL/GenBank/DDBJ databases">
        <authorList>
            <person name="Afonso C.L."/>
            <person name="Miller P.J."/>
            <person name="Scott M.A."/>
            <person name="Spackman E."/>
            <person name="Goraichik I."/>
            <person name="Dimitrov K.M."/>
            <person name="Suarez D.L."/>
            <person name="Swayne D.E."/>
        </authorList>
    </citation>
    <scope>NUCLEOTIDE SEQUENCE [LARGE SCALE GENOMIC DNA]</scope>
    <source>
        <strain evidence="2 3">DNF00076</strain>
    </source>
</reference>
<evidence type="ECO:0000256" key="1">
    <source>
        <dbReference type="SAM" id="SignalP"/>
    </source>
</evidence>
<feature type="chain" id="PRO_5014458984" description="Lipocalin-like domain-containing protein" evidence="1">
    <location>
        <begin position="22"/>
        <end position="147"/>
    </location>
</feature>
<comment type="caution">
    <text evidence="2">The sequence shown here is derived from an EMBL/GenBank/DDBJ whole genome shotgun (WGS) entry which is preliminary data.</text>
</comment>
<gene>
    <name evidence="2" type="ORF">BFS16_07885</name>
</gene>
<dbReference type="EMBL" id="NBAX01000006">
    <property type="protein sequence ID" value="PNP94085.1"/>
    <property type="molecule type" value="Genomic_DNA"/>
</dbReference>
<evidence type="ECO:0000313" key="3">
    <source>
        <dbReference type="Proteomes" id="UP000236634"/>
    </source>
</evidence>